<evidence type="ECO:0000313" key="1">
    <source>
        <dbReference type="EMBL" id="KAK3003924.1"/>
    </source>
</evidence>
<name>A0AA88VBB0_9ASTE</name>
<comment type="caution">
    <text evidence="1">The sequence shown here is derived from an EMBL/GenBank/DDBJ whole genome shotgun (WGS) entry which is preliminary data.</text>
</comment>
<proteinExistence type="predicted"/>
<dbReference type="AlphaFoldDB" id="A0AA88VBB0"/>
<sequence>MIDRTTRRSHPTVTYAAMATTRSDLHCPQTEPTTEEEQVEREIDVNEVSKLCSEHARGTSALGCVDEHKPTSDRNIVDDGSADVAECRGTSQQTDHFKCFHIQQLAGNNE</sequence>
<gene>
    <name evidence="1" type="ORF">RJ639_018033</name>
</gene>
<reference evidence="1" key="1">
    <citation type="submission" date="2022-12" db="EMBL/GenBank/DDBJ databases">
        <title>Draft genome assemblies for two species of Escallonia (Escalloniales).</title>
        <authorList>
            <person name="Chanderbali A."/>
            <person name="Dervinis C."/>
            <person name="Anghel I."/>
            <person name="Soltis D."/>
            <person name="Soltis P."/>
            <person name="Zapata F."/>
        </authorList>
    </citation>
    <scope>NUCLEOTIDE SEQUENCE</scope>
    <source>
        <strain evidence="1">UCBG64.0493</strain>
        <tissue evidence="1">Leaf</tissue>
    </source>
</reference>
<evidence type="ECO:0000313" key="2">
    <source>
        <dbReference type="Proteomes" id="UP001188597"/>
    </source>
</evidence>
<accession>A0AA88VBB0</accession>
<keyword evidence="2" id="KW-1185">Reference proteome</keyword>
<dbReference type="Proteomes" id="UP001188597">
    <property type="component" value="Unassembled WGS sequence"/>
</dbReference>
<protein>
    <submittedName>
        <fullName evidence="1">Uncharacterized protein</fullName>
    </submittedName>
</protein>
<organism evidence="1 2">
    <name type="scientific">Escallonia herrerae</name>
    <dbReference type="NCBI Taxonomy" id="1293975"/>
    <lineage>
        <taxon>Eukaryota</taxon>
        <taxon>Viridiplantae</taxon>
        <taxon>Streptophyta</taxon>
        <taxon>Embryophyta</taxon>
        <taxon>Tracheophyta</taxon>
        <taxon>Spermatophyta</taxon>
        <taxon>Magnoliopsida</taxon>
        <taxon>eudicotyledons</taxon>
        <taxon>Gunneridae</taxon>
        <taxon>Pentapetalae</taxon>
        <taxon>asterids</taxon>
        <taxon>campanulids</taxon>
        <taxon>Escalloniales</taxon>
        <taxon>Escalloniaceae</taxon>
        <taxon>Escallonia</taxon>
    </lineage>
</organism>
<dbReference type="EMBL" id="JAVXUP010002341">
    <property type="protein sequence ID" value="KAK3003924.1"/>
    <property type="molecule type" value="Genomic_DNA"/>
</dbReference>